<feature type="chain" id="PRO_5007824826" evidence="1">
    <location>
        <begin position="26"/>
        <end position="331"/>
    </location>
</feature>
<dbReference type="EMBL" id="BDCX01000002">
    <property type="protein sequence ID" value="GAT65087.1"/>
    <property type="molecule type" value="Genomic_DNA"/>
</dbReference>
<dbReference type="STRING" id="161355.PS9374_00719"/>
<reference evidence="2 3" key="1">
    <citation type="journal article" date="2016" name="Genome Announc.">
        <title>Draft Genome Sequence of Planomonospora sphaerica JCM9374, a Rare Actinomycete.</title>
        <authorList>
            <person name="Dohra H."/>
            <person name="Suzuki T."/>
            <person name="Inoue Y."/>
            <person name="Kodani S."/>
        </authorList>
    </citation>
    <scope>NUCLEOTIDE SEQUENCE [LARGE SCALE GENOMIC DNA]</scope>
    <source>
        <strain evidence="2 3">JCM 9374</strain>
    </source>
</reference>
<gene>
    <name evidence="2" type="ORF">PS9374_00719</name>
</gene>
<keyword evidence="3" id="KW-1185">Reference proteome</keyword>
<evidence type="ECO:0000313" key="3">
    <source>
        <dbReference type="Proteomes" id="UP000077701"/>
    </source>
</evidence>
<accession>A0A161LI51</accession>
<organism evidence="2 3">
    <name type="scientific">Planomonospora sphaerica</name>
    <dbReference type="NCBI Taxonomy" id="161355"/>
    <lineage>
        <taxon>Bacteria</taxon>
        <taxon>Bacillati</taxon>
        <taxon>Actinomycetota</taxon>
        <taxon>Actinomycetes</taxon>
        <taxon>Streptosporangiales</taxon>
        <taxon>Streptosporangiaceae</taxon>
        <taxon>Planomonospora</taxon>
    </lineage>
</organism>
<dbReference type="Proteomes" id="UP000077701">
    <property type="component" value="Unassembled WGS sequence"/>
</dbReference>
<protein>
    <submittedName>
        <fullName evidence="2">Secreted protein</fullName>
    </submittedName>
</protein>
<evidence type="ECO:0000313" key="2">
    <source>
        <dbReference type="EMBL" id="GAT65087.1"/>
    </source>
</evidence>
<feature type="signal peptide" evidence="1">
    <location>
        <begin position="1"/>
        <end position="25"/>
    </location>
</feature>
<proteinExistence type="predicted"/>
<sequence length="331" mass="35124">MSAMTVRRAAGAILLALATVGAAHAAGGTAARAAAGDPPSGGVTQDGKRAGVWLKNSRIVISGNGAGAGKGDGYRLKRPCWYEPSLDGLDMLAQQQRGKAWWTRDRENAKAQQKFVEQFKEKAGEKGRWWLPAHNEGDPAGLACAQGLDSYVWVPEGSPPPPGGITMAELADIARAALTVPEPRIRLNPDVRSYVNLPTWVWLDGAGATTRSVTATLPGVMSATVTATLDDIEIDPGTTADRAEVRKDCGARGRPYARGQEFTCGVRYLRASVDQPRGVYELTVTSVWEVTAQGQDQSGVAPFAFDPYDPVQVGATRDVPVGEVQSVVRGD</sequence>
<keyword evidence="1" id="KW-0732">Signal</keyword>
<name>A0A161LI51_9ACTN</name>
<reference evidence="3" key="2">
    <citation type="submission" date="2016-04" db="EMBL/GenBank/DDBJ databases">
        <title>Planomonospora sphaerica JCM9374 whole genome shotgun sequence.</title>
        <authorList>
            <person name="Suzuki T."/>
            <person name="Dohra H."/>
            <person name="Kodani S."/>
        </authorList>
    </citation>
    <scope>NUCLEOTIDE SEQUENCE [LARGE SCALE GENOMIC DNA]</scope>
    <source>
        <strain evidence="3">JCM 9374</strain>
    </source>
</reference>
<dbReference type="AlphaFoldDB" id="A0A161LI51"/>
<evidence type="ECO:0000256" key="1">
    <source>
        <dbReference type="SAM" id="SignalP"/>
    </source>
</evidence>
<comment type="caution">
    <text evidence="2">The sequence shown here is derived from an EMBL/GenBank/DDBJ whole genome shotgun (WGS) entry which is preliminary data.</text>
</comment>